<dbReference type="RefSeq" id="WP_306884652.1">
    <property type="nucleotide sequence ID" value="NZ_JAUSUL010000001.1"/>
</dbReference>
<gene>
    <name evidence="2" type="ORF">J2S73_001303</name>
</gene>
<evidence type="ECO:0000313" key="3">
    <source>
        <dbReference type="Proteomes" id="UP001229244"/>
    </source>
</evidence>
<evidence type="ECO:0000256" key="1">
    <source>
        <dbReference type="SAM" id="MobiDB-lite"/>
    </source>
</evidence>
<feature type="compositionally biased region" description="Basic and acidic residues" evidence="1">
    <location>
        <begin position="263"/>
        <end position="276"/>
    </location>
</feature>
<dbReference type="SUPFAM" id="SSF69279">
    <property type="entry name" value="Phage tail proteins"/>
    <property type="match status" value="1"/>
</dbReference>
<name>A0AAE3VMP5_9HYPH</name>
<keyword evidence="3" id="KW-1185">Reference proteome</keyword>
<organism evidence="2 3">
    <name type="scientific">Amorphus orientalis</name>
    <dbReference type="NCBI Taxonomy" id="649198"/>
    <lineage>
        <taxon>Bacteria</taxon>
        <taxon>Pseudomonadati</taxon>
        <taxon>Pseudomonadota</taxon>
        <taxon>Alphaproteobacteria</taxon>
        <taxon>Hyphomicrobiales</taxon>
        <taxon>Amorphaceae</taxon>
        <taxon>Amorphus</taxon>
    </lineage>
</organism>
<dbReference type="AlphaFoldDB" id="A0AAE3VMP5"/>
<protein>
    <submittedName>
        <fullName evidence="2">Phage protein D</fullName>
    </submittedName>
</protein>
<dbReference type="EMBL" id="JAUSUL010000001">
    <property type="protein sequence ID" value="MDQ0314866.1"/>
    <property type="molecule type" value="Genomic_DNA"/>
</dbReference>
<feature type="region of interest" description="Disordered" evidence="1">
    <location>
        <begin position="315"/>
        <end position="344"/>
    </location>
</feature>
<proteinExistence type="predicted"/>
<evidence type="ECO:0000313" key="2">
    <source>
        <dbReference type="EMBL" id="MDQ0314866.1"/>
    </source>
</evidence>
<comment type="caution">
    <text evidence="2">The sequence shown here is derived from an EMBL/GenBank/DDBJ whole genome shotgun (WGS) entry which is preliminary data.</text>
</comment>
<reference evidence="2" key="1">
    <citation type="submission" date="2023-07" db="EMBL/GenBank/DDBJ databases">
        <title>Genomic Encyclopedia of Type Strains, Phase IV (KMG-IV): sequencing the most valuable type-strain genomes for metagenomic binning, comparative biology and taxonomic classification.</title>
        <authorList>
            <person name="Goeker M."/>
        </authorList>
    </citation>
    <scope>NUCLEOTIDE SEQUENCE</scope>
    <source>
        <strain evidence="2">DSM 21202</strain>
    </source>
</reference>
<accession>A0AAE3VMP5</accession>
<feature type="region of interest" description="Disordered" evidence="1">
    <location>
        <begin position="248"/>
        <end position="285"/>
    </location>
</feature>
<sequence length="344" mass="36664">MPWTVDWQVIVAGVDVTSRWRHYLSSLEVVDKDGESADTCALELDDTDGQVKLPPKGASVSVGLNGVTVFQGTVDRVRSRGAKGGGRTLSVGAKGLDIRSKVKEPLSFHMDDASLQEFLAKAGKLAGLAGVKVSPGLASIARDYWSADAESFLHLGQRLARELAGTFKIRGDQAVLKARGDAATPAGGTLPTVTARYGEGGNVLNWDIEPFAGRREFGRAKVRYFDRETASFKEEEVDFEIEDAPDASNVVRAPVADQAQARETAEARKRDADREGGGGTIDLDLAEEAFAEGTVDLSGTRPGVDGLYRIASRTHRANKNGGATTHLDVKQPAGGAGRDTRKAE</sequence>
<dbReference type="Proteomes" id="UP001229244">
    <property type="component" value="Unassembled WGS sequence"/>
</dbReference>